<dbReference type="EC" id="2.7.7.65" evidence="1"/>
<dbReference type="InterPro" id="IPR050469">
    <property type="entry name" value="Diguanylate_Cyclase"/>
</dbReference>
<evidence type="ECO:0000313" key="6">
    <source>
        <dbReference type="Proteomes" id="UP000664779"/>
    </source>
</evidence>
<dbReference type="InterPro" id="IPR043128">
    <property type="entry name" value="Rev_trsase/Diguanyl_cyclase"/>
</dbReference>
<dbReference type="EMBL" id="JAFLNF010000003">
    <property type="protein sequence ID" value="MBO0345118.1"/>
    <property type="molecule type" value="Genomic_DNA"/>
</dbReference>
<evidence type="ECO:0000256" key="2">
    <source>
        <dbReference type="ARBA" id="ARBA00034247"/>
    </source>
</evidence>
<dbReference type="GO" id="GO:0052621">
    <property type="term" value="F:diguanylate cyclase activity"/>
    <property type="evidence" value="ECO:0007669"/>
    <property type="project" value="UniProtKB-EC"/>
</dbReference>
<name>A0A939EMF3_9HYPH</name>
<feature type="transmembrane region" description="Helical" evidence="3">
    <location>
        <begin position="6"/>
        <end position="30"/>
    </location>
</feature>
<proteinExistence type="predicted"/>
<feature type="transmembrane region" description="Helical" evidence="3">
    <location>
        <begin position="195"/>
        <end position="216"/>
    </location>
</feature>
<keyword evidence="3" id="KW-0812">Transmembrane</keyword>
<keyword evidence="6" id="KW-1185">Reference proteome</keyword>
<dbReference type="CDD" id="cd01949">
    <property type="entry name" value="GGDEF"/>
    <property type="match status" value="1"/>
</dbReference>
<comment type="catalytic activity">
    <reaction evidence="2">
        <text>2 GTP = 3',3'-c-di-GMP + 2 diphosphate</text>
        <dbReference type="Rhea" id="RHEA:24898"/>
        <dbReference type="ChEBI" id="CHEBI:33019"/>
        <dbReference type="ChEBI" id="CHEBI:37565"/>
        <dbReference type="ChEBI" id="CHEBI:58805"/>
        <dbReference type="EC" id="2.7.7.65"/>
    </reaction>
</comment>
<keyword evidence="3" id="KW-1133">Transmembrane helix</keyword>
<dbReference type="AlphaFoldDB" id="A0A939EMF3"/>
<feature type="transmembrane region" description="Helical" evidence="3">
    <location>
        <begin position="98"/>
        <end position="118"/>
    </location>
</feature>
<evidence type="ECO:0000256" key="1">
    <source>
        <dbReference type="ARBA" id="ARBA00012528"/>
    </source>
</evidence>
<dbReference type="PANTHER" id="PTHR45138">
    <property type="entry name" value="REGULATORY COMPONENTS OF SENSORY TRANSDUCTION SYSTEM"/>
    <property type="match status" value="1"/>
</dbReference>
<keyword evidence="3" id="KW-0472">Membrane</keyword>
<feature type="domain" description="GGDEF" evidence="4">
    <location>
        <begin position="257"/>
        <end position="389"/>
    </location>
</feature>
<protein>
    <recommendedName>
        <fullName evidence="1">diguanylate cyclase</fullName>
        <ecNumber evidence="1">2.7.7.65</ecNumber>
    </recommendedName>
</protein>
<reference evidence="5" key="1">
    <citation type="submission" date="2021-03" db="EMBL/GenBank/DDBJ databases">
        <title>Roseibium sp. CAU 1637 isolated from Incheon.</title>
        <authorList>
            <person name="Kim W."/>
        </authorList>
    </citation>
    <scope>NUCLEOTIDE SEQUENCE</scope>
    <source>
        <strain evidence="5">CAU 1637</strain>
    </source>
</reference>
<accession>A0A939EMF3</accession>
<feature type="transmembrane region" description="Helical" evidence="3">
    <location>
        <begin position="157"/>
        <end position="175"/>
    </location>
</feature>
<sequence length="412" mass="45231">MTLDTTTLFASVTIANFAGALIICAFAAVLKPMAQETRRSCMMWCAAISLVGVGCILIGLRGQISDTHSIIVGNALLLSGQFLKPSAITLFHRNRIKFLSLPVIVTGSWLLLCLQPFFEPSLLVRVAFVQGLMILGNLISIRMVHKGNREQMITPRLLIVTLLLEIAASALFSIYHANQPFDDLMGSFGTTTTTIYMGLVLVAMMLKTVLIPAMALEWMQVKFRKDAWQDPLTGLANRRAFEREARDILARQGQCNQPHALIVLDIDDLNEANQQFGSPMGDALLRLLAKICRQAAPDSSLIGRIGDDEFALLLPEANQSKAQALAAQICHTMKFEAARASNNRLRVTISAGIYWGWSGLPLSEVMEIANSCLRKAKRIGPGLTITNHDTSKVSSKPRRLLSPFTTRRVDAA</sequence>
<feature type="transmembrane region" description="Helical" evidence="3">
    <location>
        <begin position="70"/>
        <end position="91"/>
    </location>
</feature>
<dbReference type="Gene3D" id="3.30.70.270">
    <property type="match status" value="1"/>
</dbReference>
<dbReference type="InterPro" id="IPR029787">
    <property type="entry name" value="Nucleotide_cyclase"/>
</dbReference>
<dbReference type="Pfam" id="PF00990">
    <property type="entry name" value="GGDEF"/>
    <property type="match status" value="1"/>
</dbReference>
<gene>
    <name evidence="5" type="ORF">J0X15_07800</name>
</gene>
<dbReference type="PROSITE" id="PS50887">
    <property type="entry name" value="GGDEF"/>
    <property type="match status" value="1"/>
</dbReference>
<dbReference type="NCBIfam" id="TIGR00254">
    <property type="entry name" value="GGDEF"/>
    <property type="match status" value="1"/>
</dbReference>
<evidence type="ECO:0000313" key="5">
    <source>
        <dbReference type="EMBL" id="MBO0345118.1"/>
    </source>
</evidence>
<feature type="transmembrane region" description="Helical" evidence="3">
    <location>
        <begin position="124"/>
        <end position="145"/>
    </location>
</feature>
<dbReference type="SMART" id="SM00267">
    <property type="entry name" value="GGDEF"/>
    <property type="match status" value="1"/>
</dbReference>
<evidence type="ECO:0000256" key="3">
    <source>
        <dbReference type="SAM" id="Phobius"/>
    </source>
</evidence>
<comment type="caution">
    <text evidence="5">The sequence shown here is derived from an EMBL/GenBank/DDBJ whole genome shotgun (WGS) entry which is preliminary data.</text>
</comment>
<dbReference type="RefSeq" id="WP_206939502.1">
    <property type="nucleotide sequence ID" value="NZ_JAFLNF010000003.1"/>
</dbReference>
<dbReference type="PANTHER" id="PTHR45138:SF9">
    <property type="entry name" value="DIGUANYLATE CYCLASE DGCM-RELATED"/>
    <property type="match status" value="1"/>
</dbReference>
<evidence type="ECO:0000259" key="4">
    <source>
        <dbReference type="PROSITE" id="PS50887"/>
    </source>
</evidence>
<dbReference type="Proteomes" id="UP000664779">
    <property type="component" value="Unassembled WGS sequence"/>
</dbReference>
<dbReference type="InterPro" id="IPR000160">
    <property type="entry name" value="GGDEF_dom"/>
</dbReference>
<feature type="transmembrane region" description="Helical" evidence="3">
    <location>
        <begin position="42"/>
        <end position="64"/>
    </location>
</feature>
<organism evidence="5 6">
    <name type="scientific">Roseibium limicola</name>
    <dbReference type="NCBI Taxonomy" id="2816037"/>
    <lineage>
        <taxon>Bacteria</taxon>
        <taxon>Pseudomonadati</taxon>
        <taxon>Pseudomonadota</taxon>
        <taxon>Alphaproteobacteria</taxon>
        <taxon>Hyphomicrobiales</taxon>
        <taxon>Stappiaceae</taxon>
        <taxon>Roseibium</taxon>
    </lineage>
</organism>
<dbReference type="SUPFAM" id="SSF55073">
    <property type="entry name" value="Nucleotide cyclase"/>
    <property type="match status" value="1"/>
</dbReference>